<dbReference type="Gene3D" id="2.30.130.30">
    <property type="entry name" value="Hypothetical protein"/>
    <property type="match status" value="1"/>
</dbReference>
<dbReference type="AlphaFoldDB" id="A0A836BP23"/>
<feature type="compositionally biased region" description="Low complexity" evidence="1">
    <location>
        <begin position="18"/>
        <end position="34"/>
    </location>
</feature>
<comment type="caution">
    <text evidence="2">The sequence shown here is derived from an EMBL/GenBank/DDBJ whole genome shotgun (WGS) entry which is preliminary data.</text>
</comment>
<reference evidence="2" key="1">
    <citation type="journal article" date="2020" name="bioRxiv">
        <title>Comparative genomics of Chlamydomonas.</title>
        <authorList>
            <person name="Craig R.J."/>
            <person name="Hasan A.R."/>
            <person name="Ness R.W."/>
            <person name="Keightley P.D."/>
        </authorList>
    </citation>
    <scope>NUCLEOTIDE SEQUENCE</scope>
    <source>
        <strain evidence="2">CCAP 11/70</strain>
    </source>
</reference>
<feature type="region of interest" description="Disordered" evidence="1">
    <location>
        <begin position="1"/>
        <end position="43"/>
    </location>
</feature>
<protein>
    <recommendedName>
        <fullName evidence="4">ASCH domain-containing protein</fullName>
    </recommendedName>
</protein>
<proteinExistence type="predicted"/>
<sequence>MADPTASAGPGSCAEGHPAAPATSGEAASASAPPRRAPQRRHSSLMRTYLEAIRSGAKTVEGRIRSGHWADVIPGDEFVFNCSALNAGPHDPPAAAVPPVTVRVTHVRQYDSFEGMLRGEGLGACLPGVASLDAGVGLYRAIPGYAEREASHGVVGLGVEVLTEEGGAGGRAA</sequence>
<dbReference type="EMBL" id="JAEHOE010000248">
    <property type="protein sequence ID" value="KAG2482188.1"/>
    <property type="molecule type" value="Genomic_DNA"/>
</dbReference>
<keyword evidence="3" id="KW-1185">Reference proteome</keyword>
<organism evidence="2 3">
    <name type="scientific">Edaphochlamys debaryana</name>
    <dbReference type="NCBI Taxonomy" id="47281"/>
    <lineage>
        <taxon>Eukaryota</taxon>
        <taxon>Viridiplantae</taxon>
        <taxon>Chlorophyta</taxon>
        <taxon>core chlorophytes</taxon>
        <taxon>Chlorophyceae</taxon>
        <taxon>CS clade</taxon>
        <taxon>Chlamydomonadales</taxon>
        <taxon>Chlamydomonadales incertae sedis</taxon>
        <taxon>Edaphochlamys</taxon>
    </lineage>
</organism>
<name>A0A836BP23_9CHLO</name>
<dbReference type="Proteomes" id="UP000612055">
    <property type="component" value="Unassembled WGS sequence"/>
</dbReference>
<accession>A0A836BP23</accession>
<evidence type="ECO:0000256" key="1">
    <source>
        <dbReference type="SAM" id="MobiDB-lite"/>
    </source>
</evidence>
<dbReference type="SUPFAM" id="SSF88697">
    <property type="entry name" value="PUA domain-like"/>
    <property type="match status" value="1"/>
</dbReference>
<gene>
    <name evidence="2" type="ORF">HYH03_018869</name>
</gene>
<dbReference type="InterPro" id="IPR015947">
    <property type="entry name" value="PUA-like_sf"/>
</dbReference>
<evidence type="ECO:0000313" key="2">
    <source>
        <dbReference type="EMBL" id="KAG2482188.1"/>
    </source>
</evidence>
<evidence type="ECO:0008006" key="4">
    <source>
        <dbReference type="Google" id="ProtNLM"/>
    </source>
</evidence>
<evidence type="ECO:0000313" key="3">
    <source>
        <dbReference type="Proteomes" id="UP000612055"/>
    </source>
</evidence>
<dbReference type="OrthoDB" id="112749at2759"/>